<dbReference type="OrthoDB" id="2803783at2759"/>
<dbReference type="AlphaFoldDB" id="A0A9P6DU92"/>
<organism evidence="1 2">
    <name type="scientific">Hydnum rufescens UP504</name>
    <dbReference type="NCBI Taxonomy" id="1448309"/>
    <lineage>
        <taxon>Eukaryota</taxon>
        <taxon>Fungi</taxon>
        <taxon>Dikarya</taxon>
        <taxon>Basidiomycota</taxon>
        <taxon>Agaricomycotina</taxon>
        <taxon>Agaricomycetes</taxon>
        <taxon>Cantharellales</taxon>
        <taxon>Hydnaceae</taxon>
        <taxon>Hydnum</taxon>
    </lineage>
</organism>
<sequence length="161" mass="19062">PIWLETQYCHLEKLDNSCNWLETLQHWGSIEETFGFTEKTTLKNLGTYGRPPEIAMWIKNYRKLTFSPHISDVSKYENAWWQWWTSCQPLWRPKDLCTDLPHRTVPPEANWSVVKKGGLNGLLSVMIALGFWREHIQVGHEEYSHWLLAMWDVAWVMKSCV</sequence>
<feature type="non-terminal residue" evidence="1">
    <location>
        <position position="1"/>
    </location>
</feature>
<comment type="caution">
    <text evidence="1">The sequence shown here is derived from an EMBL/GenBank/DDBJ whole genome shotgun (WGS) entry which is preliminary data.</text>
</comment>
<proteinExistence type="predicted"/>
<name>A0A9P6DU92_9AGAM</name>
<accession>A0A9P6DU92</accession>
<protein>
    <submittedName>
        <fullName evidence="1">Uncharacterized protein</fullName>
    </submittedName>
</protein>
<gene>
    <name evidence="1" type="ORF">BS47DRAFT_1295519</name>
</gene>
<keyword evidence="2" id="KW-1185">Reference proteome</keyword>
<evidence type="ECO:0000313" key="1">
    <source>
        <dbReference type="EMBL" id="KAF9514027.1"/>
    </source>
</evidence>
<reference evidence="1" key="1">
    <citation type="journal article" date="2020" name="Nat. Commun.">
        <title>Large-scale genome sequencing of mycorrhizal fungi provides insights into the early evolution of symbiotic traits.</title>
        <authorList>
            <person name="Miyauchi S."/>
            <person name="Kiss E."/>
            <person name="Kuo A."/>
            <person name="Drula E."/>
            <person name="Kohler A."/>
            <person name="Sanchez-Garcia M."/>
            <person name="Morin E."/>
            <person name="Andreopoulos B."/>
            <person name="Barry K.W."/>
            <person name="Bonito G."/>
            <person name="Buee M."/>
            <person name="Carver A."/>
            <person name="Chen C."/>
            <person name="Cichocki N."/>
            <person name="Clum A."/>
            <person name="Culley D."/>
            <person name="Crous P.W."/>
            <person name="Fauchery L."/>
            <person name="Girlanda M."/>
            <person name="Hayes R.D."/>
            <person name="Keri Z."/>
            <person name="LaButti K."/>
            <person name="Lipzen A."/>
            <person name="Lombard V."/>
            <person name="Magnuson J."/>
            <person name="Maillard F."/>
            <person name="Murat C."/>
            <person name="Nolan M."/>
            <person name="Ohm R.A."/>
            <person name="Pangilinan J."/>
            <person name="Pereira M.F."/>
            <person name="Perotto S."/>
            <person name="Peter M."/>
            <person name="Pfister S."/>
            <person name="Riley R."/>
            <person name="Sitrit Y."/>
            <person name="Stielow J.B."/>
            <person name="Szollosi G."/>
            <person name="Zifcakova L."/>
            <person name="Stursova M."/>
            <person name="Spatafora J.W."/>
            <person name="Tedersoo L."/>
            <person name="Vaario L.M."/>
            <person name="Yamada A."/>
            <person name="Yan M."/>
            <person name="Wang P."/>
            <person name="Xu J."/>
            <person name="Bruns T."/>
            <person name="Baldrian P."/>
            <person name="Vilgalys R."/>
            <person name="Dunand C."/>
            <person name="Henrissat B."/>
            <person name="Grigoriev I.V."/>
            <person name="Hibbett D."/>
            <person name="Nagy L.G."/>
            <person name="Martin F.M."/>
        </authorList>
    </citation>
    <scope>NUCLEOTIDE SEQUENCE</scope>
    <source>
        <strain evidence="1">UP504</strain>
    </source>
</reference>
<dbReference type="Proteomes" id="UP000886523">
    <property type="component" value="Unassembled WGS sequence"/>
</dbReference>
<dbReference type="EMBL" id="MU128965">
    <property type="protein sequence ID" value="KAF9514027.1"/>
    <property type="molecule type" value="Genomic_DNA"/>
</dbReference>
<evidence type="ECO:0000313" key="2">
    <source>
        <dbReference type="Proteomes" id="UP000886523"/>
    </source>
</evidence>